<name>A0ABX7C4L9_9HYPH</name>
<keyword evidence="2" id="KW-1185">Reference proteome</keyword>
<accession>A0ABX7C4L9</accession>
<dbReference type="Proteomes" id="UP000595857">
    <property type="component" value="Chromosome"/>
</dbReference>
<dbReference type="RefSeq" id="WP_201632422.1">
    <property type="nucleotide sequence ID" value="NZ_CP068046.1"/>
</dbReference>
<organism evidence="1 2">
    <name type="scientific">Devosia rhizoryzae</name>
    <dbReference type="NCBI Taxonomy" id="2774137"/>
    <lineage>
        <taxon>Bacteria</taxon>
        <taxon>Pseudomonadati</taxon>
        <taxon>Pseudomonadota</taxon>
        <taxon>Alphaproteobacteria</taxon>
        <taxon>Hyphomicrobiales</taxon>
        <taxon>Devosiaceae</taxon>
        <taxon>Devosia</taxon>
    </lineage>
</organism>
<dbReference type="EMBL" id="CP068046">
    <property type="protein sequence ID" value="QQR39021.1"/>
    <property type="molecule type" value="Genomic_DNA"/>
</dbReference>
<evidence type="ECO:0000313" key="2">
    <source>
        <dbReference type="Proteomes" id="UP000595857"/>
    </source>
</evidence>
<sequence length="186" mass="20590">MTKDEVIASAAAAIFGRPLVTNVYRSVIVEAMIAGALTDWTWCSADYAEHDFINADGVRLEVKQSALKQTWVTKGGPRPSWDIAPRKQVWRDDAWVDAPGRNADVYVLALHSVVDESADHREPSQWSFFVIPAYRLPTTKRIALAAAGRLANAVPLSELSMAVANAFSEWSKADRLSWKHGDLTRP</sequence>
<evidence type="ECO:0008006" key="3">
    <source>
        <dbReference type="Google" id="ProtNLM"/>
    </source>
</evidence>
<evidence type="ECO:0000313" key="1">
    <source>
        <dbReference type="EMBL" id="QQR39021.1"/>
    </source>
</evidence>
<protein>
    <recommendedName>
        <fullName evidence="3">PD(D/E)XK endonuclease domain-containing protein</fullName>
    </recommendedName>
</protein>
<reference evidence="1 2" key="1">
    <citation type="submission" date="2021-01" db="EMBL/GenBank/DDBJ databases">
        <title>Genome seq and assembly of Devosia sp. LEGU1.</title>
        <authorList>
            <person name="Chhetri G."/>
        </authorList>
    </citation>
    <scope>NUCLEOTIDE SEQUENCE [LARGE SCALE GENOMIC DNA]</scope>
    <source>
        <strain evidence="1 2">LEGU1</strain>
    </source>
</reference>
<gene>
    <name evidence="1" type="ORF">JI748_14950</name>
</gene>
<proteinExistence type="predicted"/>